<dbReference type="AlphaFoldDB" id="A0A497E589"/>
<name>A0A497E589_UNCAE</name>
<proteinExistence type="predicted"/>
<evidence type="ECO:0000313" key="1">
    <source>
        <dbReference type="EMBL" id="RLE09993.1"/>
    </source>
</evidence>
<accession>A0A497E589</accession>
<dbReference type="Proteomes" id="UP000279422">
    <property type="component" value="Unassembled WGS sequence"/>
</dbReference>
<comment type="caution">
    <text evidence="1">The sequence shown here is derived from an EMBL/GenBank/DDBJ whole genome shotgun (WGS) entry which is preliminary data.</text>
</comment>
<organism evidence="1 2">
    <name type="scientific">Aerophobetes bacterium</name>
    <dbReference type="NCBI Taxonomy" id="2030807"/>
    <lineage>
        <taxon>Bacteria</taxon>
        <taxon>Candidatus Aerophobota</taxon>
    </lineage>
</organism>
<dbReference type="EMBL" id="QMPZ01000021">
    <property type="protein sequence ID" value="RLE09993.1"/>
    <property type="molecule type" value="Genomic_DNA"/>
</dbReference>
<gene>
    <name evidence="1" type="ORF">DRJ00_02765</name>
</gene>
<feature type="non-terminal residue" evidence="1">
    <location>
        <position position="1"/>
    </location>
</feature>
<sequence length="88" mass="10057">SLLRNNPLQYRSLSLLRYAGGKLIYFQQGRQRAKRALEERFRRKIPSNTGLLPPSKTSSIFHPSPFTLNSSPFTLHLSLHPSLLTLHS</sequence>
<evidence type="ECO:0000313" key="2">
    <source>
        <dbReference type="Proteomes" id="UP000279422"/>
    </source>
</evidence>
<protein>
    <submittedName>
        <fullName evidence="1">Uncharacterized protein</fullName>
    </submittedName>
</protein>
<reference evidence="1 2" key="1">
    <citation type="submission" date="2018-06" db="EMBL/GenBank/DDBJ databases">
        <title>Extensive metabolic versatility and redundancy in microbially diverse, dynamic hydrothermal sediments.</title>
        <authorList>
            <person name="Dombrowski N."/>
            <person name="Teske A."/>
            <person name="Baker B.J."/>
        </authorList>
    </citation>
    <scope>NUCLEOTIDE SEQUENCE [LARGE SCALE GENOMIC DNA]</scope>
    <source>
        <strain evidence="1">B47_G16</strain>
    </source>
</reference>